<accession>A0A7W9Y9Z7</accession>
<sequence>MNVRENRKAAVNVGEPEACWPKLQGPRTSAPSATIFTFIHLQYSSSKPFEGDLLRNFRFLITFGRCELSIHWRPLMGRGILLWLLGIPLPIVILLVLFMR</sequence>
<dbReference type="EMBL" id="JACHEG010000006">
    <property type="protein sequence ID" value="MBB6164731.1"/>
    <property type="molecule type" value="Genomic_DNA"/>
</dbReference>
<dbReference type="AlphaFoldDB" id="A0A7W9Y9Z7"/>
<proteinExistence type="predicted"/>
<keyword evidence="1" id="KW-0472">Membrane</keyword>
<keyword evidence="3" id="KW-1185">Reference proteome</keyword>
<organism evidence="2 3">
    <name type="scientific">Rhizobium wenxiniae</name>
    <dbReference type="NCBI Taxonomy" id="1737357"/>
    <lineage>
        <taxon>Bacteria</taxon>
        <taxon>Pseudomonadati</taxon>
        <taxon>Pseudomonadota</taxon>
        <taxon>Alphaproteobacteria</taxon>
        <taxon>Hyphomicrobiales</taxon>
        <taxon>Rhizobiaceae</taxon>
        <taxon>Rhizobium/Agrobacterium group</taxon>
        <taxon>Rhizobium</taxon>
    </lineage>
</organism>
<protein>
    <submittedName>
        <fullName evidence="2">Uncharacterized protein</fullName>
    </submittedName>
</protein>
<evidence type="ECO:0000313" key="3">
    <source>
        <dbReference type="Proteomes" id="UP000547879"/>
    </source>
</evidence>
<feature type="transmembrane region" description="Helical" evidence="1">
    <location>
        <begin position="80"/>
        <end position="99"/>
    </location>
</feature>
<gene>
    <name evidence="2" type="ORF">HNQ72_004576</name>
</gene>
<name>A0A7W9Y9Z7_9HYPH</name>
<keyword evidence="1" id="KW-1133">Transmembrane helix</keyword>
<comment type="caution">
    <text evidence="2">The sequence shown here is derived from an EMBL/GenBank/DDBJ whole genome shotgun (WGS) entry which is preliminary data.</text>
</comment>
<keyword evidence="1" id="KW-0812">Transmembrane</keyword>
<evidence type="ECO:0000256" key="1">
    <source>
        <dbReference type="SAM" id="Phobius"/>
    </source>
</evidence>
<reference evidence="2 3" key="1">
    <citation type="submission" date="2020-08" db="EMBL/GenBank/DDBJ databases">
        <title>Genomic Encyclopedia of Type Strains, Phase IV (KMG-IV): sequencing the most valuable type-strain genomes for metagenomic binning, comparative biology and taxonomic classification.</title>
        <authorList>
            <person name="Goeker M."/>
        </authorList>
    </citation>
    <scope>NUCLEOTIDE SEQUENCE [LARGE SCALE GENOMIC DNA]</scope>
    <source>
        <strain evidence="2 3">DSM 100734</strain>
    </source>
</reference>
<dbReference type="Proteomes" id="UP000547879">
    <property type="component" value="Unassembled WGS sequence"/>
</dbReference>
<evidence type="ECO:0000313" key="2">
    <source>
        <dbReference type="EMBL" id="MBB6164731.1"/>
    </source>
</evidence>